<evidence type="ECO:0000256" key="4">
    <source>
        <dbReference type="PROSITE-ProRule" id="PRU00091"/>
    </source>
</evidence>
<dbReference type="GO" id="GO:0008270">
    <property type="term" value="F:zinc ion binding"/>
    <property type="evidence" value="ECO:0007669"/>
    <property type="project" value="UniProtKB-KW"/>
</dbReference>
<evidence type="ECO:0000313" key="8">
    <source>
        <dbReference type="Proteomes" id="UP001519460"/>
    </source>
</evidence>
<dbReference type="Pfam" id="PF01363">
    <property type="entry name" value="FYVE"/>
    <property type="match status" value="1"/>
</dbReference>
<evidence type="ECO:0000256" key="1">
    <source>
        <dbReference type="ARBA" id="ARBA00022723"/>
    </source>
</evidence>
<dbReference type="InterPro" id="IPR036361">
    <property type="entry name" value="SAP_dom_sf"/>
</dbReference>
<accession>A0ABD0JTP3</accession>
<dbReference type="SMART" id="SM00064">
    <property type="entry name" value="FYVE"/>
    <property type="match status" value="1"/>
</dbReference>
<feature type="region of interest" description="Disordered" evidence="5">
    <location>
        <begin position="183"/>
        <end position="219"/>
    </location>
</feature>
<dbReference type="PANTHER" id="PTHR14879:SF15">
    <property type="entry name" value="E3 UBIQUITIN-PROTEIN LIGASE RIFIFYLIN-LIKE PROTEIN"/>
    <property type="match status" value="1"/>
</dbReference>
<dbReference type="Proteomes" id="UP001519460">
    <property type="component" value="Unassembled WGS sequence"/>
</dbReference>
<dbReference type="Pfam" id="PF22968">
    <property type="entry name" value="RNF34L-like_3rd"/>
    <property type="match status" value="1"/>
</dbReference>
<name>A0ABD0JTP3_9CAEN</name>
<feature type="non-terminal residue" evidence="7">
    <location>
        <position position="341"/>
    </location>
</feature>
<proteinExistence type="predicted"/>
<feature type="region of interest" description="Disordered" evidence="5">
    <location>
        <begin position="1"/>
        <end position="47"/>
    </location>
</feature>
<dbReference type="Gene3D" id="1.10.720.30">
    <property type="entry name" value="SAP domain"/>
    <property type="match status" value="1"/>
</dbReference>
<dbReference type="InterPro" id="IPR055111">
    <property type="entry name" value="RNF34_RFFL_HeH"/>
</dbReference>
<protein>
    <recommendedName>
        <fullName evidence="6">FYVE-type domain-containing protein</fullName>
    </recommendedName>
</protein>
<dbReference type="Gene3D" id="1.10.720.140">
    <property type="match status" value="1"/>
</dbReference>
<keyword evidence="1" id="KW-0479">Metal-binding</keyword>
<keyword evidence="2 4" id="KW-0863">Zinc-finger</keyword>
<evidence type="ECO:0000256" key="3">
    <source>
        <dbReference type="ARBA" id="ARBA00022833"/>
    </source>
</evidence>
<dbReference type="InterPro" id="IPR017455">
    <property type="entry name" value="Znf_FYVE-rel"/>
</dbReference>
<organism evidence="7 8">
    <name type="scientific">Batillaria attramentaria</name>
    <dbReference type="NCBI Taxonomy" id="370345"/>
    <lineage>
        <taxon>Eukaryota</taxon>
        <taxon>Metazoa</taxon>
        <taxon>Spiralia</taxon>
        <taxon>Lophotrochozoa</taxon>
        <taxon>Mollusca</taxon>
        <taxon>Gastropoda</taxon>
        <taxon>Caenogastropoda</taxon>
        <taxon>Sorbeoconcha</taxon>
        <taxon>Cerithioidea</taxon>
        <taxon>Batillariidae</taxon>
        <taxon>Batillaria</taxon>
    </lineage>
</organism>
<evidence type="ECO:0000256" key="5">
    <source>
        <dbReference type="SAM" id="MobiDB-lite"/>
    </source>
</evidence>
<comment type="caution">
    <text evidence="7">The sequence shown here is derived from an EMBL/GenBank/DDBJ whole genome shotgun (WGS) entry which is preliminary data.</text>
</comment>
<keyword evidence="3" id="KW-0862">Zinc</keyword>
<dbReference type="InterPro" id="IPR057299">
    <property type="entry name" value="RNF34_RFFL_SAP"/>
</dbReference>
<dbReference type="PROSITE" id="PS50178">
    <property type="entry name" value="ZF_FYVE"/>
    <property type="match status" value="1"/>
</dbReference>
<dbReference type="SUPFAM" id="SSF68906">
    <property type="entry name" value="SAP domain"/>
    <property type="match status" value="2"/>
</dbReference>
<dbReference type="SUPFAM" id="SSF57903">
    <property type="entry name" value="FYVE/PHD zinc finger"/>
    <property type="match status" value="1"/>
</dbReference>
<evidence type="ECO:0000259" key="6">
    <source>
        <dbReference type="PROSITE" id="PS50178"/>
    </source>
</evidence>
<gene>
    <name evidence="7" type="ORF">BaRGS_00030536</name>
</gene>
<feature type="compositionally biased region" description="Polar residues" evidence="5">
    <location>
        <begin position="28"/>
        <end position="47"/>
    </location>
</feature>
<evidence type="ECO:0000256" key="2">
    <source>
        <dbReference type="ARBA" id="ARBA00022771"/>
    </source>
</evidence>
<feature type="compositionally biased region" description="Polar residues" evidence="5">
    <location>
        <begin position="8"/>
        <end position="18"/>
    </location>
</feature>
<reference evidence="7 8" key="1">
    <citation type="journal article" date="2023" name="Sci. Data">
        <title>Genome assembly of the Korean intertidal mud-creeper Batillaria attramentaria.</title>
        <authorList>
            <person name="Patra A.K."/>
            <person name="Ho P.T."/>
            <person name="Jun S."/>
            <person name="Lee S.J."/>
            <person name="Kim Y."/>
            <person name="Won Y.J."/>
        </authorList>
    </citation>
    <scope>NUCLEOTIDE SEQUENCE [LARGE SCALE GENOMIC DNA]</scope>
    <source>
        <strain evidence="7">Wonlab-2016</strain>
    </source>
</reference>
<dbReference type="InterPro" id="IPR000306">
    <property type="entry name" value="Znf_FYVE"/>
</dbReference>
<dbReference type="InterPro" id="IPR051728">
    <property type="entry name" value="RING-FYVE_E3_ubiquitin-ligase"/>
</dbReference>
<keyword evidence="8" id="KW-1185">Reference proteome</keyword>
<dbReference type="AlphaFoldDB" id="A0ABD0JTP3"/>
<feature type="domain" description="FYVE-type" evidence="6">
    <location>
        <begin position="53"/>
        <end position="109"/>
    </location>
</feature>
<evidence type="ECO:0000313" key="7">
    <source>
        <dbReference type="EMBL" id="KAK7478278.1"/>
    </source>
</evidence>
<dbReference type="InterPro" id="IPR011011">
    <property type="entry name" value="Znf_FYVE_PHD"/>
</dbReference>
<dbReference type="Pfam" id="PF23632">
    <property type="entry name" value="SAP_RNF34_RFFL"/>
    <property type="match status" value="1"/>
</dbReference>
<dbReference type="CDD" id="cd15750">
    <property type="entry name" value="FYVE_CARP"/>
    <property type="match status" value="1"/>
</dbReference>
<dbReference type="EMBL" id="JACVVK020000330">
    <property type="protein sequence ID" value="KAK7478278.1"/>
    <property type="molecule type" value="Genomic_DNA"/>
</dbReference>
<dbReference type="PANTHER" id="PTHR14879">
    <property type="entry name" value="CASPASE REGULATOR, RING FINGER DOMAIN-CONTAINING"/>
    <property type="match status" value="1"/>
</dbReference>
<sequence>MGAGAINGHSTNRGNQVYPSPRAREFTSADNHVPTSSQSLPSVSQTPAPIATMSKVQSCETCDNNFSLFKRRKICKDCRRVFCSTCLPKPPSNLAQNGRQCQKCTILTSGKFTRAQLQAWRVKDMRCFLDTRNIPTSTCKEKHDLIDLLLMHFCLESTSALNEQQEHDRLVGELADRMRNSSFYMSPSLPHQVPDPDDNTPPSSPGFLMAPPEQTTDSTRQAEILVGVVGGDEDDDMVDEMSNLQSILTGHLRDRQQREMREAMERLQEELGQEEPESRPGIQRATIDDVQSQEDVENLTVRQLKEILVNNFVDYKGCVEKHELVDRVKRLWVETQANKER</sequence>